<feature type="compositionally biased region" description="Polar residues" evidence="7">
    <location>
        <begin position="190"/>
        <end position="210"/>
    </location>
</feature>
<dbReference type="InterPro" id="IPR045314">
    <property type="entry name" value="bZIP_plant_GBF1"/>
</dbReference>
<dbReference type="PROSITE" id="PS50217">
    <property type="entry name" value="BZIP"/>
    <property type="match status" value="1"/>
</dbReference>
<comment type="similarity">
    <text evidence="2">Belongs to the bZIP family.</text>
</comment>
<dbReference type="CDD" id="cd14702">
    <property type="entry name" value="bZIP_plant_GBF1"/>
    <property type="match status" value="1"/>
</dbReference>
<evidence type="ECO:0000313" key="9">
    <source>
        <dbReference type="EMBL" id="CAG1845017.1"/>
    </source>
</evidence>
<evidence type="ECO:0000256" key="3">
    <source>
        <dbReference type="ARBA" id="ARBA00023015"/>
    </source>
</evidence>
<evidence type="ECO:0000256" key="6">
    <source>
        <dbReference type="ARBA" id="ARBA00023242"/>
    </source>
</evidence>
<feature type="region of interest" description="Disordered" evidence="7">
    <location>
        <begin position="110"/>
        <end position="304"/>
    </location>
</feature>
<feature type="region of interest" description="Disordered" evidence="7">
    <location>
        <begin position="1"/>
        <end position="34"/>
    </location>
</feature>
<proteinExistence type="inferred from homology"/>
<dbReference type="InterPro" id="IPR004827">
    <property type="entry name" value="bZIP"/>
</dbReference>
<dbReference type="GO" id="GO:0003700">
    <property type="term" value="F:DNA-binding transcription factor activity"/>
    <property type="evidence" value="ECO:0007669"/>
    <property type="project" value="InterPro"/>
</dbReference>
<dbReference type="GO" id="GO:0000976">
    <property type="term" value="F:transcription cis-regulatory region binding"/>
    <property type="evidence" value="ECO:0007669"/>
    <property type="project" value="UniProtKB-ARBA"/>
</dbReference>
<evidence type="ECO:0000256" key="5">
    <source>
        <dbReference type="ARBA" id="ARBA00023163"/>
    </source>
</evidence>
<dbReference type="PANTHER" id="PTHR45967">
    <property type="entry name" value="G-BOX-BINDING FACTOR 3-RELATED"/>
    <property type="match status" value="1"/>
</dbReference>
<dbReference type="SMART" id="SM00338">
    <property type="entry name" value="BRLZ"/>
    <property type="match status" value="1"/>
</dbReference>
<dbReference type="EMBL" id="HG996471">
    <property type="protein sequence ID" value="CAG1845017.1"/>
    <property type="molecule type" value="Genomic_DNA"/>
</dbReference>
<evidence type="ECO:0000256" key="7">
    <source>
        <dbReference type="SAM" id="MobiDB-lite"/>
    </source>
</evidence>
<feature type="compositionally biased region" description="Low complexity" evidence="7">
    <location>
        <begin position="12"/>
        <end position="22"/>
    </location>
</feature>
<gene>
    <name evidence="9" type="ORF">GSMUA_148120.1</name>
</gene>
<dbReference type="Pfam" id="PF16596">
    <property type="entry name" value="MFMR_assoc"/>
    <property type="match status" value="1"/>
</dbReference>
<organism evidence="9">
    <name type="scientific">Musa acuminata subsp. malaccensis</name>
    <name type="common">Wild banana</name>
    <name type="synonym">Musa malaccensis</name>
    <dbReference type="NCBI Taxonomy" id="214687"/>
    <lineage>
        <taxon>Eukaryota</taxon>
        <taxon>Viridiplantae</taxon>
        <taxon>Streptophyta</taxon>
        <taxon>Embryophyta</taxon>
        <taxon>Tracheophyta</taxon>
        <taxon>Spermatophyta</taxon>
        <taxon>Magnoliopsida</taxon>
        <taxon>Liliopsida</taxon>
        <taxon>Zingiberales</taxon>
        <taxon>Musaceae</taxon>
        <taxon>Musa</taxon>
    </lineage>
</organism>
<feature type="compositionally biased region" description="Basic and acidic residues" evidence="7">
    <location>
        <begin position="1"/>
        <end position="11"/>
    </location>
</feature>
<keyword evidence="4" id="KW-0238">DNA-binding</keyword>
<keyword evidence="5" id="KW-0804">Transcription</keyword>
<name>A0A8D7AA58_MUSAM</name>
<evidence type="ECO:0000256" key="4">
    <source>
        <dbReference type="ARBA" id="ARBA00023125"/>
    </source>
</evidence>
<feature type="compositionally biased region" description="Basic and acidic residues" evidence="7">
    <location>
        <begin position="112"/>
        <end position="125"/>
    </location>
</feature>
<keyword evidence="3" id="KW-0805">Transcription regulation</keyword>
<dbReference type="InterPro" id="IPR012900">
    <property type="entry name" value="MFMR"/>
</dbReference>
<dbReference type="GO" id="GO:0005634">
    <property type="term" value="C:nucleus"/>
    <property type="evidence" value="ECO:0007669"/>
    <property type="project" value="UniProtKB-SubCell"/>
</dbReference>
<dbReference type="Gene3D" id="1.20.5.170">
    <property type="match status" value="1"/>
</dbReference>
<dbReference type="PANTHER" id="PTHR45967:SF31">
    <property type="entry name" value="DNA-BINDING PROTEIN EMBP-1"/>
    <property type="match status" value="1"/>
</dbReference>
<evidence type="ECO:0000259" key="8">
    <source>
        <dbReference type="PROSITE" id="PS50217"/>
    </source>
</evidence>
<feature type="domain" description="BZIP" evidence="8">
    <location>
        <begin position="280"/>
        <end position="343"/>
    </location>
</feature>
<evidence type="ECO:0000256" key="1">
    <source>
        <dbReference type="ARBA" id="ARBA00004123"/>
    </source>
</evidence>
<protein>
    <submittedName>
        <fullName evidence="9">(wild Malaysian banana) hypothetical protein</fullName>
    </submittedName>
</protein>
<dbReference type="PROSITE" id="PS00036">
    <property type="entry name" value="BZIP_BASIC"/>
    <property type="match status" value="1"/>
</dbReference>
<dbReference type="Pfam" id="PF07777">
    <property type="entry name" value="MFMR"/>
    <property type="match status" value="1"/>
</dbReference>
<feature type="compositionally biased region" description="Basic and acidic residues" evidence="7">
    <location>
        <begin position="276"/>
        <end position="304"/>
    </location>
</feature>
<evidence type="ECO:0000256" key="2">
    <source>
        <dbReference type="ARBA" id="ARBA00007163"/>
    </source>
</evidence>
<dbReference type="InterPro" id="IPR046347">
    <property type="entry name" value="bZIP_sf"/>
</dbReference>
<dbReference type="InterPro" id="IPR044827">
    <property type="entry name" value="GBF-like"/>
</dbReference>
<dbReference type="SUPFAM" id="SSF57959">
    <property type="entry name" value="Leucine zipper domain"/>
    <property type="match status" value="1"/>
</dbReference>
<keyword evidence="6" id="KW-0539">Nucleus</keyword>
<dbReference type="Pfam" id="PF00170">
    <property type="entry name" value="bZIP_1"/>
    <property type="match status" value="1"/>
</dbReference>
<feature type="compositionally biased region" description="Basic and acidic residues" evidence="7">
    <location>
        <begin position="170"/>
        <end position="184"/>
    </location>
</feature>
<comment type="subcellular location">
    <subcellularLocation>
        <location evidence="1">Nucleus</location>
    </subcellularLocation>
</comment>
<dbReference type="AlphaFoldDB" id="A0A8D7AA58"/>
<sequence length="375" mass="40018">MPMGSPKEKRTTGASSASTSSKAPREAAPPATALVPPEWSASFQAFYDRGAAAAAVMPQAFYSPSPIATAQPVVWGAQQVMPPYGSPIAYASFYPQGGFYAQPPINAGVAFRTRETEGRPTEAKDNQPTSKRTSKILEGSPGKSGNDGKRASGAGENASQSDDSETDGSSDTKEDYDQPKEHSPNRKRSYGNTTEGEGSHSFDTAGNSGTAGRVRTAKKLPVSAPGRAALRGPPTNLNIGMDFWGASPAGSVPSKVGSSALNSGPVMIGRSSSILQDERDLRRERRKQSNRESARRSRLRKQQECEELARRVTDLNNENSALRVELENLQKLCGELEAENKSITGELKQRYGPEFLSELSSSIDASKLQSDVASS</sequence>
<accession>A0A8D7AA58</accession>
<reference evidence="9" key="1">
    <citation type="submission" date="2021-03" db="EMBL/GenBank/DDBJ databases">
        <authorList>
            <consortium name="Genoscope - CEA"/>
            <person name="William W."/>
        </authorList>
    </citation>
    <scope>NUCLEOTIDE SEQUENCE</scope>
    <source>
        <strain evidence="9">Doubled-haploid Pahang</strain>
    </source>
</reference>